<evidence type="ECO:0000256" key="1">
    <source>
        <dbReference type="ARBA" id="ARBA00010894"/>
    </source>
</evidence>
<accession>A0A532UZS8</accession>
<reference evidence="3 4" key="1">
    <citation type="submission" date="2017-06" db="EMBL/GenBank/DDBJ databases">
        <title>Novel microbial phyla capable of carbon fixation and sulfur reduction in deep-sea sediments.</title>
        <authorList>
            <person name="Huang J."/>
            <person name="Baker B."/>
            <person name="Wang Y."/>
        </authorList>
    </citation>
    <scope>NUCLEOTIDE SEQUENCE [LARGE SCALE GENOMIC DNA]</scope>
    <source>
        <strain evidence="3">B3_LCP</strain>
    </source>
</reference>
<comment type="similarity">
    <text evidence="1">Belongs to the YggT family.</text>
</comment>
<dbReference type="Pfam" id="PF02325">
    <property type="entry name" value="CCB3_YggT"/>
    <property type="match status" value="1"/>
</dbReference>
<sequence length="98" mass="11333">MFIFGHLFKTVASILHIILQLGILLFIVRAVMSWFQPDRRQPVISFIYQITDPVLKLIRRYIPPFGTVDISPLIVIVVCWFLDSFLVSTLAELGNRML</sequence>
<keyword evidence="2" id="KW-0812">Transmembrane</keyword>
<feature type="transmembrane region" description="Helical" evidence="2">
    <location>
        <begin position="12"/>
        <end position="32"/>
    </location>
</feature>
<keyword evidence="2" id="KW-1133">Transmembrane helix</keyword>
<proteinExistence type="inferred from homology"/>
<dbReference type="PANTHER" id="PTHR33219:SF14">
    <property type="entry name" value="PROTEIN COFACTOR ASSEMBLY OF COMPLEX C SUBUNIT B CCB3, CHLOROPLASTIC-RELATED"/>
    <property type="match status" value="1"/>
</dbReference>
<keyword evidence="2" id="KW-0472">Membrane</keyword>
<dbReference type="InterPro" id="IPR003425">
    <property type="entry name" value="CCB3/YggT"/>
</dbReference>
<dbReference type="Proteomes" id="UP000319619">
    <property type="component" value="Unassembled WGS sequence"/>
</dbReference>
<dbReference type="EMBL" id="NJBN01000005">
    <property type="protein sequence ID" value="TKJ40465.1"/>
    <property type="molecule type" value="Genomic_DNA"/>
</dbReference>
<comment type="caution">
    <text evidence="3">The sequence shown here is derived from an EMBL/GenBank/DDBJ whole genome shotgun (WGS) entry which is preliminary data.</text>
</comment>
<dbReference type="GO" id="GO:0016020">
    <property type="term" value="C:membrane"/>
    <property type="evidence" value="ECO:0007669"/>
    <property type="project" value="InterPro"/>
</dbReference>
<evidence type="ECO:0008006" key="5">
    <source>
        <dbReference type="Google" id="ProtNLM"/>
    </source>
</evidence>
<name>A0A532UZS8_UNCL8</name>
<gene>
    <name evidence="3" type="ORF">CEE37_09130</name>
</gene>
<evidence type="ECO:0000313" key="4">
    <source>
        <dbReference type="Proteomes" id="UP000319619"/>
    </source>
</evidence>
<protein>
    <recommendedName>
        <fullName evidence="5">YggT family protein</fullName>
    </recommendedName>
</protein>
<organism evidence="3 4">
    <name type="scientific">candidate division LCP-89 bacterium B3_LCP</name>
    <dbReference type="NCBI Taxonomy" id="2012998"/>
    <lineage>
        <taxon>Bacteria</taxon>
        <taxon>Pseudomonadati</taxon>
        <taxon>Bacteria division LCP-89</taxon>
    </lineage>
</organism>
<dbReference type="PANTHER" id="PTHR33219">
    <property type="entry name" value="YLMG HOMOLOG PROTEIN 2, CHLOROPLASTIC"/>
    <property type="match status" value="1"/>
</dbReference>
<evidence type="ECO:0000313" key="3">
    <source>
        <dbReference type="EMBL" id="TKJ40465.1"/>
    </source>
</evidence>
<dbReference type="AlphaFoldDB" id="A0A532UZS8"/>
<evidence type="ECO:0000256" key="2">
    <source>
        <dbReference type="SAM" id="Phobius"/>
    </source>
</evidence>
<feature type="transmembrane region" description="Helical" evidence="2">
    <location>
        <begin position="70"/>
        <end position="91"/>
    </location>
</feature>